<dbReference type="EMBL" id="CAQL01000959">
    <property type="protein sequence ID" value="CCQ58077.1"/>
    <property type="molecule type" value="Genomic_DNA"/>
</dbReference>
<gene>
    <name evidence="1" type="ORF">CWATWH0005_827</name>
</gene>
<reference evidence="1 2" key="1">
    <citation type="submission" date="2013-01" db="EMBL/GenBank/DDBJ databases">
        <authorList>
            <person name="Bench S."/>
        </authorList>
    </citation>
    <scope>NUCLEOTIDE SEQUENCE [LARGE SCALE GENOMIC DNA]</scope>
    <source>
        <strain evidence="1 2">WH 0005</strain>
    </source>
</reference>
<sequence length="37" mass="4419">MKTILFFSPKKWGGDKDNLMDKAIFRGIQEIIEEKQY</sequence>
<name>T2IZ54_CROWT</name>
<dbReference type="AlphaFoldDB" id="T2IZ54"/>
<proteinExistence type="predicted"/>
<accession>T2IZ54</accession>
<organism evidence="1 2">
    <name type="scientific">Crocosphaera watsonii WH 0005</name>
    <dbReference type="NCBI Taxonomy" id="423472"/>
    <lineage>
        <taxon>Bacteria</taxon>
        <taxon>Bacillati</taxon>
        <taxon>Cyanobacteriota</taxon>
        <taxon>Cyanophyceae</taxon>
        <taxon>Oscillatoriophycideae</taxon>
        <taxon>Chroococcales</taxon>
        <taxon>Aphanothecaceae</taxon>
        <taxon>Crocosphaera</taxon>
    </lineage>
</organism>
<evidence type="ECO:0000313" key="2">
    <source>
        <dbReference type="Proteomes" id="UP000017981"/>
    </source>
</evidence>
<dbReference type="Proteomes" id="UP000017981">
    <property type="component" value="Unassembled WGS sequence"/>
</dbReference>
<protein>
    <submittedName>
        <fullName evidence="1">Uncharacterized protein</fullName>
    </submittedName>
</protein>
<comment type="caution">
    <text evidence="1">The sequence shown here is derived from an EMBL/GenBank/DDBJ whole genome shotgun (WGS) entry which is preliminary data.</text>
</comment>
<reference evidence="1 2" key="2">
    <citation type="submission" date="2013-09" db="EMBL/GenBank/DDBJ databases">
        <title>Whole genome comparison of six Crocosphaera watsonii strains with differing phenotypes.</title>
        <authorList>
            <person name="Bench S.R."/>
            <person name="Heller P."/>
            <person name="Frank I."/>
            <person name="Arciniega M."/>
            <person name="Shilova I.N."/>
            <person name="Zehr J.P."/>
        </authorList>
    </citation>
    <scope>NUCLEOTIDE SEQUENCE [LARGE SCALE GENOMIC DNA]</scope>
    <source>
        <strain evidence="1 2">WH 0005</strain>
    </source>
</reference>
<evidence type="ECO:0000313" key="1">
    <source>
        <dbReference type="EMBL" id="CCQ58077.1"/>
    </source>
</evidence>